<dbReference type="Gene3D" id="3.40.1710.10">
    <property type="entry name" value="abc type-2 transporter like domain"/>
    <property type="match status" value="1"/>
</dbReference>
<accession>A0ABX3A3E3</accession>
<evidence type="ECO:0000256" key="1">
    <source>
        <dbReference type="SAM" id="MobiDB-lite"/>
    </source>
</evidence>
<protein>
    <recommendedName>
        <fullName evidence="4">ABC transporter permease</fullName>
    </recommendedName>
</protein>
<comment type="caution">
    <text evidence="2">The sequence shown here is derived from an EMBL/GenBank/DDBJ whole genome shotgun (WGS) entry which is preliminary data.</text>
</comment>
<reference evidence="2 3" key="1">
    <citation type="submission" date="2016-08" db="EMBL/GenBank/DDBJ databases">
        <title>Draft genome sequence of Candidatus Piscirickettsia litoralis, from seawater.</title>
        <authorList>
            <person name="Wan X."/>
            <person name="Lee A.J."/>
            <person name="Hou S."/>
            <person name="Donachie S.P."/>
        </authorList>
    </citation>
    <scope>NUCLEOTIDE SEQUENCE [LARGE SCALE GENOMIC DNA]</scope>
    <source>
        <strain evidence="2 3">Y2</strain>
    </source>
</reference>
<dbReference type="Proteomes" id="UP000094329">
    <property type="component" value="Unassembled WGS sequence"/>
</dbReference>
<keyword evidence="3" id="KW-1185">Reference proteome</keyword>
<feature type="region of interest" description="Disordered" evidence="1">
    <location>
        <begin position="106"/>
        <end position="125"/>
    </location>
</feature>
<evidence type="ECO:0000313" key="3">
    <source>
        <dbReference type="Proteomes" id="UP000094329"/>
    </source>
</evidence>
<feature type="compositionally biased region" description="Basic residues" evidence="1">
    <location>
        <begin position="112"/>
        <end position="122"/>
    </location>
</feature>
<sequence>MLTLFAMPAIFLLVISIIQFHTLEQNGPSLTLYLINQDSGKLSKQFITTIKKQPSIDIKTLNPKETRLIQRAKKQVASHANRVLIEISADASEKFSQIIKQQSIGQSSAQKSHTHYHNHHQPHSTACIHRVTA</sequence>
<evidence type="ECO:0000313" key="2">
    <source>
        <dbReference type="EMBL" id="ODN42757.1"/>
    </source>
</evidence>
<name>A0ABX3A3E3_9GAMM</name>
<evidence type="ECO:0008006" key="4">
    <source>
        <dbReference type="Google" id="ProtNLM"/>
    </source>
</evidence>
<organism evidence="2 3">
    <name type="scientific">Piscirickettsia litoralis</name>
    <dbReference type="NCBI Taxonomy" id="1891921"/>
    <lineage>
        <taxon>Bacteria</taxon>
        <taxon>Pseudomonadati</taxon>
        <taxon>Pseudomonadota</taxon>
        <taxon>Gammaproteobacteria</taxon>
        <taxon>Thiotrichales</taxon>
        <taxon>Piscirickettsiaceae</taxon>
        <taxon>Piscirickettsia</taxon>
    </lineage>
</organism>
<dbReference type="RefSeq" id="WP_069312555.1">
    <property type="nucleotide sequence ID" value="NZ_MDTU01000001.1"/>
</dbReference>
<gene>
    <name evidence="2" type="ORF">BGC07_07250</name>
</gene>
<proteinExistence type="predicted"/>
<dbReference type="EMBL" id="MDTU01000001">
    <property type="protein sequence ID" value="ODN42757.1"/>
    <property type="molecule type" value="Genomic_DNA"/>
</dbReference>